<dbReference type="InterPro" id="IPR011701">
    <property type="entry name" value="MFS"/>
</dbReference>
<organism evidence="7 8">
    <name type="scientific">Cudoniella acicularis</name>
    <dbReference type="NCBI Taxonomy" id="354080"/>
    <lineage>
        <taxon>Eukaryota</taxon>
        <taxon>Fungi</taxon>
        <taxon>Dikarya</taxon>
        <taxon>Ascomycota</taxon>
        <taxon>Pezizomycotina</taxon>
        <taxon>Leotiomycetes</taxon>
        <taxon>Helotiales</taxon>
        <taxon>Tricladiaceae</taxon>
        <taxon>Cudoniella</taxon>
    </lineage>
</organism>
<dbReference type="GO" id="GO:0022857">
    <property type="term" value="F:transmembrane transporter activity"/>
    <property type="evidence" value="ECO:0007669"/>
    <property type="project" value="InterPro"/>
</dbReference>
<dbReference type="EMBL" id="JAAMPI010000267">
    <property type="protein sequence ID" value="KAF4633364.1"/>
    <property type="molecule type" value="Genomic_DNA"/>
</dbReference>
<sequence>MKAIDLGTRDSVAPDPGKTQSAANLHGVENESEEIQYPSGWKLTSIMLSPYFSMFLTILDRTILVTAIPKITDDFHSINDIGCCITLFEIGSAICGAAPNSTSFIVGRAIAGLGASGLGTGAMTIIIYTVPLQRRPLFIAPFFAMMSFSNVIAPLVGGAFTDHVSCRWCDITIVLLYFLFHLPKQGSASADAKLSFIQQLAKLDPIGTALFLPGMVCLLLALSWGGSTYLWSSWRPILLVLAAVLLPSFLLLQILRPATATTPPRIFAQRSIYSQGVRGDTAFTSGINLLPLVVATVLGGFITGGTTYLTGYYAFSMLVSSVIASVGAGLLTTLKPSTPPGLWFGFQVVYGIGMQNANLAAQIVLKIEDQPVGTALMLFGMTLGGSVFLSVGESILVNCLRKGLEEAGKGGEAVGWYKRAFGLWPGLKRG</sequence>
<reference evidence="7 8" key="1">
    <citation type="submission" date="2020-03" db="EMBL/GenBank/DDBJ databases">
        <title>Draft Genome Sequence of Cudoniella acicularis.</title>
        <authorList>
            <person name="Buettner E."/>
            <person name="Kellner H."/>
        </authorList>
    </citation>
    <scope>NUCLEOTIDE SEQUENCE [LARGE SCALE GENOMIC DNA]</scope>
    <source>
        <strain evidence="7 8">DSM 108380</strain>
    </source>
</reference>
<dbReference type="PANTHER" id="PTHR23501">
    <property type="entry name" value="MAJOR FACILITATOR SUPERFAMILY"/>
    <property type="match status" value="1"/>
</dbReference>
<dbReference type="OrthoDB" id="10021397at2759"/>
<proteinExistence type="predicted"/>
<dbReference type="GO" id="GO:0005886">
    <property type="term" value="C:plasma membrane"/>
    <property type="evidence" value="ECO:0007669"/>
    <property type="project" value="TreeGrafter"/>
</dbReference>
<feature type="transmembrane region" description="Helical" evidence="6">
    <location>
        <begin position="137"/>
        <end position="159"/>
    </location>
</feature>
<feature type="transmembrane region" description="Helical" evidence="6">
    <location>
        <begin position="287"/>
        <end position="306"/>
    </location>
</feature>
<dbReference type="PANTHER" id="PTHR23501:SF201">
    <property type="entry name" value="MFS AFLATOXIN EFFLUX PUMP"/>
    <property type="match status" value="1"/>
</dbReference>
<comment type="subcellular location">
    <subcellularLocation>
        <location evidence="1">Membrane</location>
        <topology evidence="1">Multi-pass membrane protein</topology>
    </subcellularLocation>
</comment>
<evidence type="ECO:0000313" key="7">
    <source>
        <dbReference type="EMBL" id="KAF4633364.1"/>
    </source>
</evidence>
<evidence type="ECO:0000256" key="5">
    <source>
        <dbReference type="SAM" id="MobiDB-lite"/>
    </source>
</evidence>
<evidence type="ECO:0000256" key="2">
    <source>
        <dbReference type="ARBA" id="ARBA00022692"/>
    </source>
</evidence>
<keyword evidence="2 6" id="KW-0812">Transmembrane</keyword>
<evidence type="ECO:0000256" key="1">
    <source>
        <dbReference type="ARBA" id="ARBA00004141"/>
    </source>
</evidence>
<keyword evidence="3 6" id="KW-1133">Transmembrane helix</keyword>
<dbReference type="Pfam" id="PF07690">
    <property type="entry name" value="MFS_1"/>
    <property type="match status" value="1"/>
</dbReference>
<dbReference type="Proteomes" id="UP000566819">
    <property type="component" value="Unassembled WGS sequence"/>
</dbReference>
<evidence type="ECO:0000256" key="6">
    <source>
        <dbReference type="SAM" id="Phobius"/>
    </source>
</evidence>
<feature type="transmembrane region" description="Helical" evidence="6">
    <location>
        <begin position="203"/>
        <end position="225"/>
    </location>
</feature>
<protein>
    <recommendedName>
        <fullName evidence="9">Major facilitator superfamily (MFS) profile domain-containing protein</fullName>
    </recommendedName>
</protein>
<feature type="transmembrane region" description="Helical" evidence="6">
    <location>
        <begin position="165"/>
        <end position="182"/>
    </location>
</feature>
<dbReference type="InterPro" id="IPR036259">
    <property type="entry name" value="MFS_trans_sf"/>
</dbReference>
<name>A0A8H4RNT7_9HELO</name>
<keyword evidence="8" id="KW-1185">Reference proteome</keyword>
<gene>
    <name evidence="7" type="ORF">G7Y89_g4755</name>
</gene>
<feature type="region of interest" description="Disordered" evidence="5">
    <location>
        <begin position="1"/>
        <end position="31"/>
    </location>
</feature>
<evidence type="ECO:0008006" key="9">
    <source>
        <dbReference type="Google" id="ProtNLM"/>
    </source>
</evidence>
<feature type="transmembrane region" description="Helical" evidence="6">
    <location>
        <begin position="371"/>
        <end position="392"/>
    </location>
</feature>
<feature type="transmembrane region" description="Helical" evidence="6">
    <location>
        <begin position="237"/>
        <end position="255"/>
    </location>
</feature>
<comment type="caution">
    <text evidence="7">The sequence shown here is derived from an EMBL/GenBank/DDBJ whole genome shotgun (WGS) entry which is preliminary data.</text>
</comment>
<feature type="transmembrane region" description="Helical" evidence="6">
    <location>
        <begin position="105"/>
        <end position="130"/>
    </location>
</feature>
<evidence type="ECO:0000313" key="8">
    <source>
        <dbReference type="Proteomes" id="UP000566819"/>
    </source>
</evidence>
<evidence type="ECO:0000256" key="3">
    <source>
        <dbReference type="ARBA" id="ARBA00022989"/>
    </source>
</evidence>
<dbReference type="Gene3D" id="1.20.1250.20">
    <property type="entry name" value="MFS general substrate transporter like domains"/>
    <property type="match status" value="1"/>
</dbReference>
<dbReference type="AlphaFoldDB" id="A0A8H4RNT7"/>
<accession>A0A8H4RNT7</accession>
<evidence type="ECO:0000256" key="4">
    <source>
        <dbReference type="ARBA" id="ARBA00023136"/>
    </source>
</evidence>
<keyword evidence="4 6" id="KW-0472">Membrane</keyword>
<dbReference type="SUPFAM" id="SSF103473">
    <property type="entry name" value="MFS general substrate transporter"/>
    <property type="match status" value="1"/>
</dbReference>
<feature type="transmembrane region" description="Helical" evidence="6">
    <location>
        <begin position="312"/>
        <end position="331"/>
    </location>
</feature>